<sequence length="135" mass="14170">MSAYHGQACDAGQMINRIEAMQAGVGVLTVAHGALRGSEDTEDIRTALSLLRHGALDITMDVGGVPAECGAIVRQKAQEVAEELSQRAQLMVNGCVKAFIEVAAAYERDCPDADIPAILQKASLSLAADQFDGEA</sequence>
<evidence type="ECO:0000313" key="1">
    <source>
        <dbReference type="EMBL" id="NRN65416.1"/>
    </source>
</evidence>
<proteinExistence type="predicted"/>
<accession>A0ABX2F369</accession>
<dbReference type="Proteomes" id="UP000763557">
    <property type="component" value="Unassembled WGS sequence"/>
</dbReference>
<comment type="caution">
    <text evidence="1">The sequence shown here is derived from an EMBL/GenBank/DDBJ whole genome shotgun (WGS) entry which is preliminary data.</text>
</comment>
<dbReference type="EMBL" id="JAAATY010000006">
    <property type="protein sequence ID" value="NRN65416.1"/>
    <property type="molecule type" value="Genomic_DNA"/>
</dbReference>
<reference evidence="1 2" key="1">
    <citation type="submission" date="2020-01" db="EMBL/GenBank/DDBJ databases">
        <title>Kibdelosporangium persica a novel Actinomycetes from a hot desert in Iran.</title>
        <authorList>
            <person name="Safaei N."/>
            <person name="Zaburannyi N."/>
            <person name="Mueller R."/>
            <person name="Wink J."/>
        </authorList>
    </citation>
    <scope>NUCLEOTIDE SEQUENCE [LARGE SCALE GENOMIC DNA]</scope>
    <source>
        <strain evidence="1 2">4NS15</strain>
    </source>
</reference>
<keyword evidence="2" id="KW-1185">Reference proteome</keyword>
<protein>
    <submittedName>
        <fullName evidence="1">Uncharacterized protein</fullName>
    </submittedName>
</protein>
<organism evidence="1 2">
    <name type="scientific">Kibdelosporangium persicum</name>
    <dbReference type="NCBI Taxonomy" id="2698649"/>
    <lineage>
        <taxon>Bacteria</taxon>
        <taxon>Bacillati</taxon>
        <taxon>Actinomycetota</taxon>
        <taxon>Actinomycetes</taxon>
        <taxon>Pseudonocardiales</taxon>
        <taxon>Pseudonocardiaceae</taxon>
        <taxon>Kibdelosporangium</taxon>
    </lineage>
</organism>
<gene>
    <name evidence="1" type="ORF">GC106_26270</name>
</gene>
<name>A0ABX2F369_9PSEU</name>
<evidence type="ECO:0000313" key="2">
    <source>
        <dbReference type="Proteomes" id="UP000763557"/>
    </source>
</evidence>